<dbReference type="OrthoDB" id="9769198at2"/>
<dbReference type="InterPro" id="IPR011032">
    <property type="entry name" value="GroES-like_sf"/>
</dbReference>
<reference evidence="7" key="1">
    <citation type="submission" date="2019-01" db="EMBL/GenBank/DDBJ databases">
        <title>Draft genomes of a novel of Sporanaerobacter strains.</title>
        <authorList>
            <person name="Ma S."/>
        </authorList>
    </citation>
    <scope>NUCLEOTIDE SEQUENCE [LARGE SCALE GENOMIC DNA]</scope>
    <source>
        <strain evidence="7">NJN-17</strain>
    </source>
</reference>
<evidence type="ECO:0000256" key="2">
    <source>
        <dbReference type="ARBA" id="ARBA00022833"/>
    </source>
</evidence>
<dbReference type="InterPro" id="IPR036291">
    <property type="entry name" value="NAD(P)-bd_dom_sf"/>
</dbReference>
<evidence type="ECO:0000313" key="7">
    <source>
        <dbReference type="Proteomes" id="UP000287969"/>
    </source>
</evidence>
<dbReference type="SUPFAM" id="SSF50129">
    <property type="entry name" value="GroES-like"/>
    <property type="match status" value="1"/>
</dbReference>
<dbReference type="InterPro" id="IPR050129">
    <property type="entry name" value="Zn_alcohol_dh"/>
</dbReference>
<dbReference type="PANTHER" id="PTHR43401">
    <property type="entry name" value="L-THREONINE 3-DEHYDROGENASE"/>
    <property type="match status" value="1"/>
</dbReference>
<name>A0A410QDI5_9FIRM</name>
<keyword evidence="7" id="KW-1185">Reference proteome</keyword>
<dbReference type="Pfam" id="PF08240">
    <property type="entry name" value="ADH_N"/>
    <property type="match status" value="1"/>
</dbReference>
<evidence type="ECO:0000259" key="5">
    <source>
        <dbReference type="SMART" id="SM00829"/>
    </source>
</evidence>
<dbReference type="SMART" id="SM00829">
    <property type="entry name" value="PKS_ER"/>
    <property type="match status" value="1"/>
</dbReference>
<keyword evidence="2 4" id="KW-0862">Zinc</keyword>
<dbReference type="RefSeq" id="WP_128752559.1">
    <property type="nucleotide sequence ID" value="NZ_CP035282.1"/>
</dbReference>
<evidence type="ECO:0000256" key="4">
    <source>
        <dbReference type="RuleBase" id="RU361277"/>
    </source>
</evidence>
<keyword evidence="1 4" id="KW-0479">Metal-binding</keyword>
<dbReference type="InterPro" id="IPR002328">
    <property type="entry name" value="ADH_Zn_CS"/>
</dbReference>
<dbReference type="EMBL" id="CP035282">
    <property type="protein sequence ID" value="QAT61888.1"/>
    <property type="molecule type" value="Genomic_DNA"/>
</dbReference>
<keyword evidence="3" id="KW-0560">Oxidoreductase</keyword>
<accession>A0A410QDI5</accession>
<feature type="domain" description="Enoyl reductase (ER)" evidence="5">
    <location>
        <begin position="11"/>
        <end position="344"/>
    </location>
</feature>
<dbReference type="GO" id="GO:0016491">
    <property type="term" value="F:oxidoreductase activity"/>
    <property type="evidence" value="ECO:0007669"/>
    <property type="project" value="UniProtKB-KW"/>
</dbReference>
<dbReference type="InterPro" id="IPR013154">
    <property type="entry name" value="ADH-like_N"/>
</dbReference>
<evidence type="ECO:0000313" key="6">
    <source>
        <dbReference type="EMBL" id="QAT61888.1"/>
    </source>
</evidence>
<evidence type="ECO:0000256" key="3">
    <source>
        <dbReference type="ARBA" id="ARBA00023002"/>
    </source>
</evidence>
<sequence length="352" mass="38118">MEGKMKVMVMEDIGKVTIRKMDIPKPGPGQVLVRIHQCNICTTDWQTWKGLRKSMGRKFPWAPGHEMAGEIVELGEGVTNPALKIGTHVVFGGQGSRGCGECHFCRSGHPDRCVNKPKEVEFGGVSGSFGFSQYAAYESGRLYPVDSSISYEEAGFVEPISTCIHGAKRIRIAPGDKVLVIGAGNLGLVNAQVAKVFGGDVIVSEISEERCRLAQSIGLKTVNPMKEDLNSVIKRFTKGIGVNVVILAVANTTVNDQALKVLAPRGRILFFASGHPVPELNVNANQIHYKEMELIGTYNSDPSDYQLAAEFLGSGVVKVGKIISQKIPMDDCQHAFELASTPGTYRVSITLD</sequence>
<protein>
    <submittedName>
        <fullName evidence="6">Alcohol dehydrogenase</fullName>
    </submittedName>
</protein>
<evidence type="ECO:0000256" key="1">
    <source>
        <dbReference type="ARBA" id="ARBA00022723"/>
    </source>
</evidence>
<dbReference type="PROSITE" id="PS00059">
    <property type="entry name" value="ADH_ZINC"/>
    <property type="match status" value="1"/>
</dbReference>
<dbReference type="SUPFAM" id="SSF51735">
    <property type="entry name" value="NAD(P)-binding Rossmann-fold domains"/>
    <property type="match status" value="1"/>
</dbReference>
<dbReference type="InterPro" id="IPR013149">
    <property type="entry name" value="ADH-like_C"/>
</dbReference>
<comment type="similarity">
    <text evidence="4">Belongs to the zinc-containing alcohol dehydrogenase family.</text>
</comment>
<dbReference type="InterPro" id="IPR020843">
    <property type="entry name" value="ER"/>
</dbReference>
<gene>
    <name evidence="6" type="ORF">EQM13_09925</name>
</gene>
<dbReference type="Proteomes" id="UP000287969">
    <property type="component" value="Chromosome"/>
</dbReference>
<dbReference type="GO" id="GO:0008270">
    <property type="term" value="F:zinc ion binding"/>
    <property type="evidence" value="ECO:0007669"/>
    <property type="project" value="InterPro"/>
</dbReference>
<organism evidence="6 7">
    <name type="scientific">Acidilutibacter cellobiosedens</name>
    <dbReference type="NCBI Taxonomy" id="2507161"/>
    <lineage>
        <taxon>Bacteria</taxon>
        <taxon>Bacillati</taxon>
        <taxon>Bacillota</taxon>
        <taxon>Tissierellia</taxon>
        <taxon>Tissierellales</taxon>
        <taxon>Acidilutibacteraceae</taxon>
        <taxon>Acidilutibacter</taxon>
    </lineage>
</organism>
<dbReference type="PANTHER" id="PTHR43401:SF2">
    <property type="entry name" value="L-THREONINE 3-DEHYDROGENASE"/>
    <property type="match status" value="1"/>
</dbReference>
<dbReference type="KEGG" id="spoa:EQM13_09925"/>
<dbReference type="AlphaFoldDB" id="A0A410QDI5"/>
<dbReference type="Gene3D" id="3.40.50.720">
    <property type="entry name" value="NAD(P)-binding Rossmann-like Domain"/>
    <property type="match status" value="1"/>
</dbReference>
<comment type="cofactor">
    <cofactor evidence="4">
        <name>Zn(2+)</name>
        <dbReference type="ChEBI" id="CHEBI:29105"/>
    </cofactor>
</comment>
<dbReference type="Gene3D" id="3.90.180.10">
    <property type="entry name" value="Medium-chain alcohol dehydrogenases, catalytic domain"/>
    <property type="match status" value="1"/>
</dbReference>
<dbReference type="Pfam" id="PF00107">
    <property type="entry name" value="ADH_zinc_N"/>
    <property type="match status" value="1"/>
</dbReference>
<proteinExistence type="inferred from homology"/>